<dbReference type="PROSITE" id="PS50102">
    <property type="entry name" value="RRM"/>
    <property type="match status" value="2"/>
</dbReference>
<organism evidence="6 7">
    <name type="scientific">Mizuhopecten yessoensis</name>
    <name type="common">Japanese scallop</name>
    <name type="synonym">Patinopecten yessoensis</name>
    <dbReference type="NCBI Taxonomy" id="6573"/>
    <lineage>
        <taxon>Eukaryota</taxon>
        <taxon>Metazoa</taxon>
        <taxon>Spiralia</taxon>
        <taxon>Lophotrochozoa</taxon>
        <taxon>Mollusca</taxon>
        <taxon>Bivalvia</taxon>
        <taxon>Autobranchia</taxon>
        <taxon>Pteriomorphia</taxon>
        <taxon>Pectinida</taxon>
        <taxon>Pectinoidea</taxon>
        <taxon>Pectinidae</taxon>
        <taxon>Mizuhopecten</taxon>
    </lineage>
</organism>
<gene>
    <name evidence="6" type="ORF">KP79_PYT03894</name>
</gene>
<feature type="domain" description="RRM" evidence="5">
    <location>
        <begin position="27"/>
        <end position="110"/>
    </location>
</feature>
<keyword evidence="2 3" id="KW-0694">RNA-binding</keyword>
<dbReference type="InterPro" id="IPR035979">
    <property type="entry name" value="RBD_domain_sf"/>
</dbReference>
<feature type="compositionally biased region" description="Gly residues" evidence="4">
    <location>
        <begin position="199"/>
        <end position="219"/>
    </location>
</feature>
<proteinExistence type="predicted"/>
<dbReference type="Proteomes" id="UP000242188">
    <property type="component" value="Unassembled WGS sequence"/>
</dbReference>
<feature type="compositionally biased region" description="Gly residues" evidence="4">
    <location>
        <begin position="324"/>
        <end position="333"/>
    </location>
</feature>
<evidence type="ECO:0000256" key="3">
    <source>
        <dbReference type="PROSITE-ProRule" id="PRU00176"/>
    </source>
</evidence>
<reference evidence="6 7" key="1">
    <citation type="journal article" date="2017" name="Nat. Ecol. Evol.">
        <title>Scallop genome provides insights into evolution of bilaterian karyotype and development.</title>
        <authorList>
            <person name="Wang S."/>
            <person name="Zhang J."/>
            <person name="Jiao W."/>
            <person name="Li J."/>
            <person name="Xun X."/>
            <person name="Sun Y."/>
            <person name="Guo X."/>
            <person name="Huan P."/>
            <person name="Dong B."/>
            <person name="Zhang L."/>
            <person name="Hu X."/>
            <person name="Sun X."/>
            <person name="Wang J."/>
            <person name="Zhao C."/>
            <person name="Wang Y."/>
            <person name="Wang D."/>
            <person name="Huang X."/>
            <person name="Wang R."/>
            <person name="Lv J."/>
            <person name="Li Y."/>
            <person name="Zhang Z."/>
            <person name="Liu B."/>
            <person name="Lu W."/>
            <person name="Hui Y."/>
            <person name="Liang J."/>
            <person name="Zhou Z."/>
            <person name="Hou R."/>
            <person name="Li X."/>
            <person name="Liu Y."/>
            <person name="Li H."/>
            <person name="Ning X."/>
            <person name="Lin Y."/>
            <person name="Zhao L."/>
            <person name="Xing Q."/>
            <person name="Dou J."/>
            <person name="Li Y."/>
            <person name="Mao J."/>
            <person name="Guo H."/>
            <person name="Dou H."/>
            <person name="Li T."/>
            <person name="Mu C."/>
            <person name="Jiang W."/>
            <person name="Fu Q."/>
            <person name="Fu X."/>
            <person name="Miao Y."/>
            <person name="Liu J."/>
            <person name="Yu Q."/>
            <person name="Li R."/>
            <person name="Liao H."/>
            <person name="Li X."/>
            <person name="Kong Y."/>
            <person name="Jiang Z."/>
            <person name="Chourrout D."/>
            <person name="Li R."/>
            <person name="Bao Z."/>
        </authorList>
    </citation>
    <scope>NUCLEOTIDE SEQUENCE [LARGE SCALE GENOMIC DNA]</scope>
    <source>
        <strain evidence="6 7">PY_sf001</strain>
    </source>
</reference>
<dbReference type="Gene3D" id="3.30.70.330">
    <property type="match status" value="2"/>
</dbReference>
<evidence type="ECO:0000313" key="7">
    <source>
        <dbReference type="Proteomes" id="UP000242188"/>
    </source>
</evidence>
<dbReference type="InterPro" id="IPR000504">
    <property type="entry name" value="RRM_dom"/>
</dbReference>
<dbReference type="FunFam" id="3.30.70.330:FF:000040">
    <property type="entry name" value="Heterogeneous nuclear ribonucleoprotein A2/B1"/>
    <property type="match status" value="1"/>
</dbReference>
<keyword evidence="1" id="KW-0677">Repeat</keyword>
<dbReference type="SUPFAM" id="SSF54928">
    <property type="entry name" value="RNA-binding domain, RBD"/>
    <property type="match status" value="2"/>
</dbReference>
<keyword evidence="7" id="KW-1185">Reference proteome</keyword>
<evidence type="ECO:0000256" key="1">
    <source>
        <dbReference type="ARBA" id="ARBA00022737"/>
    </source>
</evidence>
<feature type="region of interest" description="Disordered" evidence="4">
    <location>
        <begin position="275"/>
        <end position="340"/>
    </location>
</feature>
<dbReference type="OrthoDB" id="1875751at2759"/>
<dbReference type="InterPro" id="IPR012677">
    <property type="entry name" value="Nucleotide-bd_a/b_plait_sf"/>
</dbReference>
<evidence type="ECO:0000256" key="4">
    <source>
        <dbReference type="SAM" id="MobiDB-lite"/>
    </source>
</evidence>
<feature type="region of interest" description="Disordered" evidence="4">
    <location>
        <begin position="191"/>
        <end position="228"/>
    </location>
</feature>
<comment type="caution">
    <text evidence="6">The sequence shown here is derived from an EMBL/GenBank/DDBJ whole genome shotgun (WGS) entry which is preliminary data.</text>
</comment>
<dbReference type="GO" id="GO:0003730">
    <property type="term" value="F:mRNA 3'-UTR binding"/>
    <property type="evidence" value="ECO:0007669"/>
    <property type="project" value="TreeGrafter"/>
</dbReference>
<dbReference type="Pfam" id="PF00076">
    <property type="entry name" value="RRM_1"/>
    <property type="match status" value="2"/>
</dbReference>
<evidence type="ECO:0000313" key="6">
    <source>
        <dbReference type="EMBL" id="OWF35326.1"/>
    </source>
</evidence>
<protein>
    <submittedName>
        <fullName evidence="6">Heterogeneous nuclear ribonucleoprotein A3-like 1</fullName>
    </submittedName>
</protein>
<feature type="domain" description="RRM" evidence="5">
    <location>
        <begin position="115"/>
        <end position="194"/>
    </location>
</feature>
<sequence>MYQNHSRGGQRRQYPRAEQDPEAEQFRKIFIGGLSYETTEEGLKEHFGKWGEITDCVVMKDPNTKRSRGFGFITYKYASEVDLSQENRPHKINTRDVETKRAMPREFNEPQESTKKMFIGGLKDDTSEDQVKEAFCTYGDIERVDLIRDKESNKVKGFGFVEFQDTDSVDKCVLKKFFTLNGKEVEVKKAVAKENQRGGDSGRGGRGGGRGGRGGGGRGFNDWNQGGYNQGGYNQGGYNQGNYGNSYGNQGGGGGGYGNGYGNQGGGGGGWNQNSGAGGGGYDNYSGGYGNQGGNNYGGNFGQNYGDNYGGGAMKNSYSNRGQGPYGSGGYNNSGGYNRR</sequence>
<dbReference type="SMART" id="SM00360">
    <property type="entry name" value="RRM"/>
    <property type="match status" value="2"/>
</dbReference>
<dbReference type="GO" id="GO:0000398">
    <property type="term" value="P:mRNA splicing, via spliceosome"/>
    <property type="evidence" value="ECO:0007669"/>
    <property type="project" value="TreeGrafter"/>
</dbReference>
<keyword evidence="6" id="KW-0687">Ribonucleoprotein</keyword>
<feature type="region of interest" description="Disordered" evidence="4">
    <location>
        <begin position="1"/>
        <end position="23"/>
    </location>
</feature>
<dbReference type="AlphaFoldDB" id="A0A210PFU7"/>
<dbReference type="GO" id="GO:0071013">
    <property type="term" value="C:catalytic step 2 spliceosome"/>
    <property type="evidence" value="ECO:0007669"/>
    <property type="project" value="TreeGrafter"/>
</dbReference>
<accession>A0A210PFU7</accession>
<evidence type="ECO:0000259" key="5">
    <source>
        <dbReference type="PROSITE" id="PS50102"/>
    </source>
</evidence>
<dbReference type="PANTHER" id="PTHR48026">
    <property type="entry name" value="HOMOLOGOUS TO DROSOPHILA SQD (SQUID) PROTEIN"/>
    <property type="match status" value="1"/>
</dbReference>
<feature type="compositionally biased region" description="Gly residues" evidence="4">
    <location>
        <begin position="275"/>
        <end position="301"/>
    </location>
</feature>
<dbReference type="PANTHER" id="PTHR48026:SF14">
    <property type="entry name" value="HETEROGENEOUS NUCLEAR RIBONUCLEOPROTEIN A1"/>
    <property type="match status" value="1"/>
</dbReference>
<dbReference type="EMBL" id="NEDP02076732">
    <property type="protein sequence ID" value="OWF35326.1"/>
    <property type="molecule type" value="Genomic_DNA"/>
</dbReference>
<name>A0A210PFU7_MIZYE</name>
<evidence type="ECO:0000256" key="2">
    <source>
        <dbReference type="ARBA" id="ARBA00022884"/>
    </source>
</evidence>
<dbReference type="STRING" id="6573.A0A210PFU7"/>